<sequence length="184" mass="20743">MNWKKLSNKKGTITSLWFSSLPIYFILFGAILTLVGLWISMSSLRVAGDAASVAVSKKLDELLHDEIERKMDEAFDNGHFNSYEYVLGTEKKKRDLLQEVIKNKKGQLTAAAKKYLKKNNAAERGVLIFDGKDGRVKVQAKRSLDARVFEDALEKLDVIALGRGAKRSYLEWLGDGEPFEITFP</sequence>
<keyword evidence="1" id="KW-0472">Membrane</keyword>
<feature type="transmembrane region" description="Helical" evidence="1">
    <location>
        <begin position="21"/>
        <end position="41"/>
    </location>
</feature>
<proteinExistence type="predicted"/>
<dbReference type="AlphaFoldDB" id="A0A4V2SY89"/>
<protein>
    <recommendedName>
        <fullName evidence="4">Flp pilus-assembly TadE/G-like protein</fullName>
    </recommendedName>
</protein>
<evidence type="ECO:0000313" key="3">
    <source>
        <dbReference type="Proteomes" id="UP000294746"/>
    </source>
</evidence>
<evidence type="ECO:0000256" key="1">
    <source>
        <dbReference type="SAM" id="Phobius"/>
    </source>
</evidence>
<keyword evidence="3" id="KW-1185">Reference proteome</keyword>
<keyword evidence="1" id="KW-0812">Transmembrane</keyword>
<comment type="caution">
    <text evidence="2">The sequence shown here is derived from an EMBL/GenBank/DDBJ whole genome shotgun (WGS) entry which is preliminary data.</text>
</comment>
<dbReference type="RefSeq" id="WP_131848432.1">
    <property type="nucleotide sequence ID" value="NZ_SLXV01000011.1"/>
</dbReference>
<dbReference type="Proteomes" id="UP000294746">
    <property type="component" value="Unassembled WGS sequence"/>
</dbReference>
<keyword evidence="1" id="KW-1133">Transmembrane helix</keyword>
<evidence type="ECO:0008006" key="4">
    <source>
        <dbReference type="Google" id="ProtNLM"/>
    </source>
</evidence>
<dbReference type="OrthoDB" id="2989680at2"/>
<dbReference type="EMBL" id="SLXV01000011">
    <property type="protein sequence ID" value="TCP69231.1"/>
    <property type="molecule type" value="Genomic_DNA"/>
</dbReference>
<name>A0A4V2SY89_9BACL</name>
<organism evidence="2 3">
    <name type="scientific">Baia soyae</name>
    <dbReference type="NCBI Taxonomy" id="1544746"/>
    <lineage>
        <taxon>Bacteria</taxon>
        <taxon>Bacillati</taxon>
        <taxon>Bacillota</taxon>
        <taxon>Bacilli</taxon>
        <taxon>Bacillales</taxon>
        <taxon>Thermoactinomycetaceae</taxon>
        <taxon>Baia</taxon>
    </lineage>
</organism>
<evidence type="ECO:0000313" key="2">
    <source>
        <dbReference type="EMBL" id="TCP69231.1"/>
    </source>
</evidence>
<gene>
    <name evidence="2" type="ORF">EDD57_11128</name>
</gene>
<accession>A0A4V2SY89</accession>
<reference evidence="2 3" key="1">
    <citation type="submission" date="2019-03" db="EMBL/GenBank/DDBJ databases">
        <title>Genomic Encyclopedia of Type Strains, Phase IV (KMG-IV): sequencing the most valuable type-strain genomes for metagenomic binning, comparative biology and taxonomic classification.</title>
        <authorList>
            <person name="Goeker M."/>
        </authorList>
    </citation>
    <scope>NUCLEOTIDE SEQUENCE [LARGE SCALE GENOMIC DNA]</scope>
    <source>
        <strain evidence="2 3">DSM 46831</strain>
    </source>
</reference>